<accession>L9ZLM1</accession>
<dbReference type="CDD" id="cd00090">
    <property type="entry name" value="HTH_ARSR"/>
    <property type="match status" value="1"/>
</dbReference>
<dbReference type="Gene3D" id="1.10.10.10">
    <property type="entry name" value="Winged helix-like DNA-binding domain superfamily/Winged helix DNA-binding domain"/>
    <property type="match status" value="1"/>
</dbReference>
<dbReference type="Pfam" id="PF12840">
    <property type="entry name" value="HTH_20"/>
    <property type="match status" value="1"/>
</dbReference>
<name>L9ZLM1_9EURY</name>
<evidence type="ECO:0000313" key="1">
    <source>
        <dbReference type="EMBL" id="ELY86452.1"/>
    </source>
</evidence>
<dbReference type="OrthoDB" id="174131at2157"/>
<comment type="caution">
    <text evidence="1">The sequence shown here is derived from an EMBL/GenBank/DDBJ whole genome shotgun (WGS) entry which is preliminary data.</text>
</comment>
<dbReference type="RefSeq" id="WP_006827269.1">
    <property type="nucleotide sequence ID" value="NZ_AOIL01000060.1"/>
</dbReference>
<keyword evidence="2" id="KW-1185">Reference proteome</keyword>
<proteinExistence type="predicted"/>
<dbReference type="STRING" id="1230458.C484_18287"/>
<protein>
    <submittedName>
        <fullName evidence="1">Putative transcriptional regulator</fullName>
    </submittedName>
</protein>
<dbReference type="SUPFAM" id="SSF46785">
    <property type="entry name" value="Winged helix' DNA-binding domain"/>
    <property type="match status" value="1"/>
</dbReference>
<organism evidence="1 2">
    <name type="scientific">Natrialba taiwanensis DSM 12281</name>
    <dbReference type="NCBI Taxonomy" id="1230458"/>
    <lineage>
        <taxon>Archaea</taxon>
        <taxon>Methanobacteriati</taxon>
        <taxon>Methanobacteriota</taxon>
        <taxon>Stenosarchaea group</taxon>
        <taxon>Halobacteria</taxon>
        <taxon>Halobacteriales</taxon>
        <taxon>Natrialbaceae</taxon>
        <taxon>Natrialba</taxon>
    </lineage>
</organism>
<evidence type="ECO:0000313" key="2">
    <source>
        <dbReference type="Proteomes" id="UP000011648"/>
    </source>
</evidence>
<sequence>MPPDRFDHDPNTGDFSSQIPTTRILDIVRLNEPVSTGEVANELDCHRNTARYRLKKLEEGGQVEKEKIGQQFVWRSV</sequence>
<dbReference type="InterPro" id="IPR011991">
    <property type="entry name" value="ArsR-like_HTH"/>
</dbReference>
<reference evidence="1 2" key="1">
    <citation type="journal article" date="2014" name="PLoS Genet.">
        <title>Phylogenetically driven sequencing of extremely halophilic archaea reveals strategies for static and dynamic osmo-response.</title>
        <authorList>
            <person name="Becker E.A."/>
            <person name="Seitzer P.M."/>
            <person name="Tritt A."/>
            <person name="Larsen D."/>
            <person name="Krusor M."/>
            <person name="Yao A.I."/>
            <person name="Wu D."/>
            <person name="Madern D."/>
            <person name="Eisen J.A."/>
            <person name="Darling A.E."/>
            <person name="Facciotti M.T."/>
        </authorList>
    </citation>
    <scope>NUCLEOTIDE SEQUENCE [LARGE SCALE GENOMIC DNA]</scope>
    <source>
        <strain evidence="1 2">DSM 12281</strain>
    </source>
</reference>
<dbReference type="InterPro" id="IPR036390">
    <property type="entry name" value="WH_DNA-bd_sf"/>
</dbReference>
<gene>
    <name evidence="1" type="ORF">C484_18287</name>
</gene>
<dbReference type="EMBL" id="AOIL01000060">
    <property type="protein sequence ID" value="ELY86452.1"/>
    <property type="molecule type" value="Genomic_DNA"/>
</dbReference>
<dbReference type="Proteomes" id="UP000011648">
    <property type="component" value="Unassembled WGS sequence"/>
</dbReference>
<dbReference type="InterPro" id="IPR036388">
    <property type="entry name" value="WH-like_DNA-bd_sf"/>
</dbReference>
<dbReference type="AlphaFoldDB" id="L9ZLM1"/>